<name>A0AAW5WV32_9LACO</name>
<protein>
    <submittedName>
        <fullName evidence="3">KxYKxGKxW signal peptide domain-containing protein</fullName>
    </submittedName>
</protein>
<dbReference type="PROSITE" id="PS51257">
    <property type="entry name" value="PROKAR_LIPOPROTEIN"/>
    <property type="match status" value="1"/>
</dbReference>
<proteinExistence type="predicted"/>
<keyword evidence="1 2" id="KW-0732">Signal</keyword>
<sequence>MDRKTHYKLYKGGKNWLCMAIATLSVAMGGCFTSSSAQADTNNQPQATSTVVATSALTSSVTNEASSAEAQSAIVEAAENTSDNK</sequence>
<evidence type="ECO:0000256" key="1">
    <source>
        <dbReference type="ARBA" id="ARBA00022729"/>
    </source>
</evidence>
<evidence type="ECO:0000313" key="3">
    <source>
        <dbReference type="EMBL" id="MCZ3668264.1"/>
    </source>
</evidence>
<dbReference type="AlphaFoldDB" id="A0AAW5WV32"/>
<feature type="chain" id="PRO_5043913473" evidence="2">
    <location>
        <begin position="40"/>
        <end position="85"/>
    </location>
</feature>
<evidence type="ECO:0000313" key="4">
    <source>
        <dbReference type="Proteomes" id="UP001212401"/>
    </source>
</evidence>
<organism evidence="3 4">
    <name type="scientific">Limosilactobacillus vaginalis</name>
    <dbReference type="NCBI Taxonomy" id="1633"/>
    <lineage>
        <taxon>Bacteria</taxon>
        <taxon>Bacillati</taxon>
        <taxon>Bacillota</taxon>
        <taxon>Bacilli</taxon>
        <taxon>Lactobacillales</taxon>
        <taxon>Lactobacillaceae</taxon>
        <taxon>Limosilactobacillus</taxon>
    </lineage>
</organism>
<feature type="signal peptide" evidence="2">
    <location>
        <begin position="1"/>
        <end position="39"/>
    </location>
</feature>
<dbReference type="RefSeq" id="WP_269296197.1">
    <property type="nucleotide sequence ID" value="NZ_JAKHPH010000029.1"/>
</dbReference>
<dbReference type="Pfam" id="PF19258">
    <property type="entry name" value="KxYKxGKxW_sig"/>
    <property type="match status" value="1"/>
</dbReference>
<comment type="caution">
    <text evidence="3">The sequence shown here is derived from an EMBL/GenBank/DDBJ whole genome shotgun (WGS) entry which is preliminary data.</text>
</comment>
<reference evidence="3" key="1">
    <citation type="submission" date="2022-01" db="EMBL/GenBank/DDBJ databases">
        <title>VMRC isolate genome collection.</title>
        <authorList>
            <person name="France M."/>
            <person name="Rutt L."/>
            <person name="Humphrys M."/>
            <person name="Ravel J."/>
        </authorList>
    </citation>
    <scope>NUCLEOTIDE SEQUENCE</scope>
    <source>
        <strain evidence="3">C0048A1</strain>
    </source>
</reference>
<accession>A0AAW5WV32</accession>
<dbReference type="Proteomes" id="UP001212401">
    <property type="component" value="Unassembled WGS sequence"/>
</dbReference>
<gene>
    <name evidence="3" type="ORF">L2724_08280</name>
</gene>
<dbReference type="EMBL" id="JAKHPH010000029">
    <property type="protein sequence ID" value="MCZ3668264.1"/>
    <property type="molecule type" value="Genomic_DNA"/>
</dbReference>
<dbReference type="NCBIfam" id="TIGR03715">
    <property type="entry name" value="KxYKxGKxW"/>
    <property type="match status" value="1"/>
</dbReference>
<dbReference type="InterPro" id="IPR022263">
    <property type="entry name" value="KxYKxGKxW"/>
</dbReference>
<evidence type="ECO:0000256" key="2">
    <source>
        <dbReference type="SAM" id="SignalP"/>
    </source>
</evidence>